<dbReference type="RefSeq" id="WP_289161499.1">
    <property type="nucleotide sequence ID" value="NZ_JASZZN010000001.1"/>
</dbReference>
<dbReference type="PANTHER" id="PTHR32182:SF25">
    <property type="entry name" value="SLR1056 PROTEIN"/>
    <property type="match status" value="1"/>
</dbReference>
<dbReference type="InterPro" id="IPR027417">
    <property type="entry name" value="P-loop_NTPase"/>
</dbReference>
<feature type="domain" description="ATPase AAA-type core" evidence="1">
    <location>
        <begin position="23"/>
        <end position="333"/>
    </location>
</feature>
<dbReference type="Gene3D" id="3.40.50.300">
    <property type="entry name" value="P-loop containing nucleotide triphosphate hydrolases"/>
    <property type="match status" value="2"/>
</dbReference>
<evidence type="ECO:0000259" key="1">
    <source>
        <dbReference type="Pfam" id="PF13304"/>
    </source>
</evidence>
<accession>A0ABT7PBD9</accession>
<protein>
    <submittedName>
        <fullName evidence="2">AAA family ATPase</fullName>
    </submittedName>
</protein>
<sequence>MIDRIAISGYRSIQSIILRLGQLNVVTGANGSGKSNLYRALKLIADAAHGRLAESIAIEGGFDSIRWAGPKKNKKDPVSLRLGFTADSYSYCMDLGLPIPADSAFDHDPEVKRECLWRGVGMDAKSLCADRKVTTLRCRGESGKWQDVDVPLSRHGSMLSEYSDPFHAPELIVIRELICSWRFYDTFRVDVDSPARRASIATFTPIMAGDGRDLAAALQTICEIGDSGGLSEAIDDAFPGCRIKVERIDSQMEVYFEQPGMKRDLSARELSDGTLRFLLLIAALLTPRPPAMFVLNEPENSLHPDLMPALAKLIQLAAENSQVIVVSHNAELVKLLEADEICVPIRLEKIEGETKLQEGDLLSQFGWKWPAR</sequence>
<dbReference type="SUPFAM" id="SSF52540">
    <property type="entry name" value="P-loop containing nucleoside triphosphate hydrolases"/>
    <property type="match status" value="1"/>
</dbReference>
<keyword evidence="3" id="KW-1185">Reference proteome</keyword>
<reference evidence="2 3" key="1">
    <citation type="submission" date="2023-06" db="EMBL/GenBank/DDBJ databases">
        <title>Roseiconus lacunae JC819 isolated from Gulf of Mannar region, Tamil Nadu.</title>
        <authorList>
            <person name="Pk S."/>
            <person name="Ch S."/>
            <person name="Ch V.R."/>
        </authorList>
    </citation>
    <scope>NUCLEOTIDE SEQUENCE [LARGE SCALE GENOMIC DNA]</scope>
    <source>
        <strain evidence="2 3">JC819</strain>
    </source>
</reference>
<organism evidence="2 3">
    <name type="scientific">Roseiconus lacunae</name>
    <dbReference type="NCBI Taxonomy" id="2605694"/>
    <lineage>
        <taxon>Bacteria</taxon>
        <taxon>Pseudomonadati</taxon>
        <taxon>Planctomycetota</taxon>
        <taxon>Planctomycetia</taxon>
        <taxon>Pirellulales</taxon>
        <taxon>Pirellulaceae</taxon>
        <taxon>Roseiconus</taxon>
    </lineage>
</organism>
<comment type="caution">
    <text evidence="2">The sequence shown here is derived from an EMBL/GenBank/DDBJ whole genome shotgun (WGS) entry which is preliminary data.</text>
</comment>
<name>A0ABT7PBD9_9BACT</name>
<dbReference type="PANTHER" id="PTHR32182">
    <property type="entry name" value="DNA REPLICATION AND REPAIR PROTEIN RECF"/>
    <property type="match status" value="1"/>
</dbReference>
<dbReference type="PIRSF" id="PIRSF029347">
    <property type="entry name" value="RecF"/>
    <property type="match status" value="1"/>
</dbReference>
<dbReference type="Pfam" id="PF13304">
    <property type="entry name" value="AAA_21"/>
    <property type="match status" value="1"/>
</dbReference>
<dbReference type="InterPro" id="IPR014555">
    <property type="entry name" value="RecF-like"/>
</dbReference>
<proteinExistence type="predicted"/>
<dbReference type="Proteomes" id="UP001239462">
    <property type="component" value="Unassembled WGS sequence"/>
</dbReference>
<evidence type="ECO:0000313" key="2">
    <source>
        <dbReference type="EMBL" id="MDM4013802.1"/>
    </source>
</evidence>
<dbReference type="InterPro" id="IPR003959">
    <property type="entry name" value="ATPase_AAA_core"/>
</dbReference>
<gene>
    <name evidence="2" type="ORF">QTN89_00060</name>
</gene>
<dbReference type="EMBL" id="JASZZN010000001">
    <property type="protein sequence ID" value="MDM4013802.1"/>
    <property type="molecule type" value="Genomic_DNA"/>
</dbReference>
<evidence type="ECO:0000313" key="3">
    <source>
        <dbReference type="Proteomes" id="UP001239462"/>
    </source>
</evidence>